<gene>
    <name evidence="1" type="ORF">PG994_010516</name>
</gene>
<dbReference type="RefSeq" id="XP_066711035.1">
    <property type="nucleotide sequence ID" value="XM_066861925.1"/>
</dbReference>
<dbReference type="GeneID" id="92094988"/>
<protein>
    <submittedName>
        <fullName evidence="1">Uncharacterized protein</fullName>
    </submittedName>
</protein>
<sequence length="245" mass="26245">MRINTPTLRLRPLSPSHSPRGKVLHLRYNSRYTARIRVFALDGFELVEELAALAAEQLPNRLLGRAVHLAQALDVERARLRHGLDDLAARLGEQDGLARPVARAAVAGRAGVDHDGGPVGLLLLVELRARQDGQVVEAAGELPVGRDLALGAQLALLHGLFRHRQDRARLDAGHGGVVVGQPLAEEAALAEEVLVARLAAPALGPPVRVLVLVVEAPRVAHLVREVGHDVAVAHGQHIAEHHPRA</sequence>
<accession>A0ABR1TSB9</accession>
<organism evidence="1 2">
    <name type="scientific">Apiospora phragmitis</name>
    <dbReference type="NCBI Taxonomy" id="2905665"/>
    <lineage>
        <taxon>Eukaryota</taxon>
        <taxon>Fungi</taxon>
        <taxon>Dikarya</taxon>
        <taxon>Ascomycota</taxon>
        <taxon>Pezizomycotina</taxon>
        <taxon>Sordariomycetes</taxon>
        <taxon>Xylariomycetidae</taxon>
        <taxon>Amphisphaeriales</taxon>
        <taxon>Apiosporaceae</taxon>
        <taxon>Apiospora</taxon>
    </lineage>
</organism>
<reference evidence="1 2" key="1">
    <citation type="submission" date="2023-01" db="EMBL/GenBank/DDBJ databases">
        <title>Analysis of 21 Apiospora genomes using comparative genomics revels a genus with tremendous synthesis potential of carbohydrate active enzymes and secondary metabolites.</title>
        <authorList>
            <person name="Sorensen T."/>
        </authorList>
    </citation>
    <scope>NUCLEOTIDE SEQUENCE [LARGE SCALE GENOMIC DNA]</scope>
    <source>
        <strain evidence="1 2">CBS 135458</strain>
    </source>
</reference>
<evidence type="ECO:0000313" key="1">
    <source>
        <dbReference type="EMBL" id="KAK8048786.1"/>
    </source>
</evidence>
<comment type="caution">
    <text evidence="1">The sequence shown here is derived from an EMBL/GenBank/DDBJ whole genome shotgun (WGS) entry which is preliminary data.</text>
</comment>
<proteinExistence type="predicted"/>
<evidence type="ECO:0000313" key="2">
    <source>
        <dbReference type="Proteomes" id="UP001480595"/>
    </source>
</evidence>
<keyword evidence="2" id="KW-1185">Reference proteome</keyword>
<name>A0ABR1TSB9_9PEZI</name>
<dbReference type="Proteomes" id="UP001480595">
    <property type="component" value="Unassembled WGS sequence"/>
</dbReference>
<dbReference type="EMBL" id="JAQQWL010000011">
    <property type="protein sequence ID" value="KAK8048786.1"/>
    <property type="molecule type" value="Genomic_DNA"/>
</dbReference>